<accession>A0A2U3E516</accession>
<comment type="caution">
    <text evidence="2">The sequence shown here is derived from an EMBL/GenBank/DDBJ whole genome shotgun (WGS) entry which is preliminary data.</text>
</comment>
<organism evidence="2 3">
    <name type="scientific">Purpureocillium lilacinum</name>
    <name type="common">Paecilomyces lilacinus</name>
    <dbReference type="NCBI Taxonomy" id="33203"/>
    <lineage>
        <taxon>Eukaryota</taxon>
        <taxon>Fungi</taxon>
        <taxon>Dikarya</taxon>
        <taxon>Ascomycota</taxon>
        <taxon>Pezizomycotina</taxon>
        <taxon>Sordariomycetes</taxon>
        <taxon>Hypocreomycetidae</taxon>
        <taxon>Hypocreales</taxon>
        <taxon>Ophiocordycipitaceae</taxon>
        <taxon>Purpureocillium</taxon>
    </lineage>
</organism>
<name>A0A2U3E516_PURLI</name>
<evidence type="ECO:0000313" key="3">
    <source>
        <dbReference type="Proteomes" id="UP000245956"/>
    </source>
</evidence>
<dbReference type="EMBL" id="LCWV01000011">
    <property type="protein sequence ID" value="PWI69579.1"/>
    <property type="molecule type" value="Genomic_DNA"/>
</dbReference>
<sequence length="131" mass="14250">MLTARSSDIPAFAPTTPPPLQPRKRERAIFALPRSRRAGHHVAAIDGVWISRNLNSMGLRNVSRVFGPALPRSCRYGASNFKFDSVAMLVAPASGASSPEISSSEESLRADIDPESCTASFQMQENKVYCL</sequence>
<dbReference type="AlphaFoldDB" id="A0A2U3E516"/>
<dbReference type="Proteomes" id="UP000245956">
    <property type="component" value="Unassembled WGS sequence"/>
</dbReference>
<gene>
    <name evidence="2" type="ORF">PCL_00491</name>
</gene>
<evidence type="ECO:0000313" key="2">
    <source>
        <dbReference type="EMBL" id="PWI69579.1"/>
    </source>
</evidence>
<feature type="region of interest" description="Disordered" evidence="1">
    <location>
        <begin position="1"/>
        <end position="24"/>
    </location>
</feature>
<reference evidence="2 3" key="1">
    <citation type="journal article" date="2016" name="Front. Microbiol.">
        <title>Genome and transcriptome sequences reveal the specific parasitism of the nematophagous Purpureocillium lilacinum 36-1.</title>
        <authorList>
            <person name="Xie J."/>
            <person name="Li S."/>
            <person name="Mo C."/>
            <person name="Xiao X."/>
            <person name="Peng D."/>
            <person name="Wang G."/>
            <person name="Xiao Y."/>
        </authorList>
    </citation>
    <scope>NUCLEOTIDE SEQUENCE [LARGE SCALE GENOMIC DNA]</scope>
    <source>
        <strain evidence="2 3">36-1</strain>
    </source>
</reference>
<proteinExistence type="predicted"/>
<evidence type="ECO:0000256" key="1">
    <source>
        <dbReference type="SAM" id="MobiDB-lite"/>
    </source>
</evidence>
<protein>
    <submittedName>
        <fullName evidence="2">Uncharacterized protein</fullName>
    </submittedName>
</protein>